<organism evidence="2 3">
    <name type="scientific">Bacillus cereus (strain ZK / E33L)</name>
    <dbReference type="NCBI Taxonomy" id="288681"/>
    <lineage>
        <taxon>Bacteria</taxon>
        <taxon>Bacillati</taxon>
        <taxon>Bacillota</taxon>
        <taxon>Bacilli</taxon>
        <taxon>Bacillales</taxon>
        <taxon>Bacillaceae</taxon>
        <taxon>Bacillus</taxon>
        <taxon>Bacillus cereus group</taxon>
    </lineage>
</organism>
<dbReference type="KEGG" id="bcz:pE33L466_0433"/>
<keyword evidence="2" id="KW-0614">Plasmid</keyword>
<dbReference type="AlphaFoldDB" id="Q4V138"/>
<dbReference type="EMBL" id="CP000040">
    <property type="protein sequence ID" value="AAY60569.1"/>
    <property type="molecule type" value="Genomic_DNA"/>
</dbReference>
<reference evidence="3" key="1">
    <citation type="journal article" date="2006" name="J. Bacteriol.">
        <title>Pathogenomic sequence analysis of Bacillus cereus and Bacillus thuringiensis isolates closely related to Bacillus anthracis.</title>
        <authorList>
            <person name="Han C.S."/>
            <person name="Xie G."/>
            <person name="Challacombe J.F."/>
            <person name="Altherr M.R."/>
            <person name="Bhotika S.S."/>
            <person name="Brown N."/>
            <person name="Bruce D."/>
            <person name="Campbell C.S."/>
            <person name="Campbell M.L."/>
            <person name="Chen J."/>
            <person name="Chertkov O."/>
            <person name="Cleland C."/>
            <person name="Dimitrijevic M."/>
            <person name="Doggett N.A."/>
            <person name="Fawcett J.J."/>
            <person name="Glavina T."/>
            <person name="Goodwin L.A."/>
            <person name="Green L.D."/>
            <person name="Hill K.K."/>
            <person name="Hitchcock P."/>
            <person name="Jackson P.J."/>
            <person name="Keim P."/>
            <person name="Kewalramani A.R."/>
            <person name="Longmire J."/>
            <person name="Lucas S."/>
            <person name="Malfatti S."/>
            <person name="McMurry K."/>
            <person name="Meincke L.J."/>
            <person name="Misra M."/>
            <person name="Moseman B.L."/>
            <person name="Mundt M."/>
            <person name="Munk A.C."/>
            <person name="Okinaka R.T."/>
            <person name="Parson-Quintana B."/>
            <person name="Reilly L.P."/>
            <person name="Richardson P."/>
            <person name="Robinson D.L."/>
            <person name="Rubin E."/>
            <person name="Saunders E."/>
            <person name="Tapia R."/>
            <person name="Tesmer J.G."/>
            <person name="Thayer N."/>
            <person name="Thompson L.S."/>
            <person name="Tice H."/>
            <person name="Ticknor L.O."/>
            <person name="Wills P.L."/>
            <person name="Brettin T.S."/>
            <person name="Gilna P."/>
        </authorList>
    </citation>
    <scope>NUCLEOTIDE SEQUENCE [LARGE SCALE GENOMIC DNA]</scope>
    <source>
        <strain evidence="3">ZK / E33L</strain>
        <plasmid evidence="3">pE33L466</plasmid>
    </source>
</reference>
<geneLocation type="plasmid" evidence="2 3">
    <name>pE33L466</name>
</geneLocation>
<evidence type="ECO:0000313" key="3">
    <source>
        <dbReference type="Proteomes" id="UP000002612"/>
    </source>
</evidence>
<sequence length="87" mass="10119">MVHLHVPTSPEYIGGPPHRYQAKFSIYPLNKIFLFLQVISLKGKVIFLVNEVCGGILLFRYAIRHILFILISSIIIYNLYIFILNEK</sequence>
<protein>
    <submittedName>
        <fullName evidence="2">Uncharacterized protein</fullName>
    </submittedName>
</protein>
<evidence type="ECO:0000256" key="1">
    <source>
        <dbReference type="SAM" id="Phobius"/>
    </source>
</evidence>
<evidence type="ECO:0000313" key="2">
    <source>
        <dbReference type="EMBL" id="AAY60569.1"/>
    </source>
</evidence>
<name>Q4V138_BACCZ</name>
<accession>Q4V138</accession>
<keyword evidence="1" id="KW-0472">Membrane</keyword>
<keyword evidence="1" id="KW-0812">Transmembrane</keyword>
<dbReference type="Proteomes" id="UP000002612">
    <property type="component" value="Plasmid pE33L466"/>
</dbReference>
<feature type="transmembrane region" description="Helical" evidence="1">
    <location>
        <begin position="66"/>
        <end position="84"/>
    </location>
</feature>
<keyword evidence="1" id="KW-1133">Transmembrane helix</keyword>
<proteinExistence type="predicted"/>
<gene>
    <name evidence="2" type="ordered locus">pE33L466_0433</name>
</gene>